<name>A0A7S1T939_9RHOD</name>
<organism evidence="9">
    <name type="scientific">Compsopogon caeruleus</name>
    <dbReference type="NCBI Taxonomy" id="31354"/>
    <lineage>
        <taxon>Eukaryota</taxon>
        <taxon>Rhodophyta</taxon>
        <taxon>Compsopogonophyceae</taxon>
        <taxon>Compsopogonales</taxon>
        <taxon>Compsopogonaceae</taxon>
        <taxon>Compsopogon</taxon>
    </lineage>
</organism>
<dbReference type="GO" id="GO:0003755">
    <property type="term" value="F:peptidyl-prolyl cis-trans isomerase activity"/>
    <property type="evidence" value="ECO:0007669"/>
    <property type="project" value="UniProtKB-KW"/>
</dbReference>
<feature type="compositionally biased region" description="Basic and acidic residues" evidence="7">
    <location>
        <begin position="43"/>
        <end position="52"/>
    </location>
</feature>
<feature type="region of interest" description="Disordered" evidence="7">
    <location>
        <begin position="1"/>
        <end position="98"/>
    </location>
</feature>
<dbReference type="FunFam" id="2.40.100.10:FF:000003">
    <property type="entry name" value="Peptidylprolyl isomerase domain and WD repeat-containing 1"/>
    <property type="match status" value="1"/>
</dbReference>
<dbReference type="GO" id="GO:0006457">
    <property type="term" value="P:protein folding"/>
    <property type="evidence" value="ECO:0007669"/>
    <property type="project" value="InterPro"/>
</dbReference>
<evidence type="ECO:0000259" key="8">
    <source>
        <dbReference type="PROSITE" id="PS50072"/>
    </source>
</evidence>
<evidence type="ECO:0000256" key="3">
    <source>
        <dbReference type="ARBA" id="ARBA00022574"/>
    </source>
</evidence>
<dbReference type="PANTHER" id="PTHR45625:SF4">
    <property type="entry name" value="PEPTIDYLPROLYL ISOMERASE DOMAIN AND WD REPEAT-CONTAINING PROTEIN 1"/>
    <property type="match status" value="1"/>
</dbReference>
<dbReference type="Pfam" id="PF00160">
    <property type="entry name" value="Pro_isomerase"/>
    <property type="match status" value="1"/>
</dbReference>
<feature type="compositionally biased region" description="Basic and acidic residues" evidence="7">
    <location>
        <begin position="60"/>
        <end position="98"/>
    </location>
</feature>
<dbReference type="Gene3D" id="2.40.100.10">
    <property type="entry name" value="Cyclophilin-like"/>
    <property type="match status" value="1"/>
</dbReference>
<dbReference type="InterPro" id="IPR036322">
    <property type="entry name" value="WD40_repeat_dom_sf"/>
</dbReference>
<comment type="catalytic activity">
    <reaction evidence="1">
        <text>[protein]-peptidylproline (omega=180) = [protein]-peptidylproline (omega=0)</text>
        <dbReference type="Rhea" id="RHEA:16237"/>
        <dbReference type="Rhea" id="RHEA-COMP:10747"/>
        <dbReference type="Rhea" id="RHEA-COMP:10748"/>
        <dbReference type="ChEBI" id="CHEBI:83833"/>
        <dbReference type="ChEBI" id="CHEBI:83834"/>
        <dbReference type="EC" id="5.2.1.8"/>
    </reaction>
</comment>
<dbReference type="PANTHER" id="PTHR45625">
    <property type="entry name" value="PEPTIDYL-PROLYL CIS-TRANS ISOMERASE-RELATED"/>
    <property type="match status" value="1"/>
</dbReference>
<dbReference type="AlphaFoldDB" id="A0A7S1T939"/>
<accession>A0A7S1T939</accession>
<reference evidence="9" key="1">
    <citation type="submission" date="2021-01" db="EMBL/GenBank/DDBJ databases">
        <authorList>
            <person name="Corre E."/>
            <person name="Pelletier E."/>
            <person name="Niang G."/>
            <person name="Scheremetjew M."/>
            <person name="Finn R."/>
            <person name="Kale V."/>
            <person name="Holt S."/>
            <person name="Cochrane G."/>
            <person name="Meng A."/>
            <person name="Brown T."/>
            <person name="Cohen L."/>
        </authorList>
    </citation>
    <scope>NUCLEOTIDE SEQUENCE</scope>
    <source>
        <strain evidence="9">SAG 36.94</strain>
    </source>
</reference>
<protein>
    <recommendedName>
        <fullName evidence="2">peptidylprolyl isomerase</fullName>
        <ecNumber evidence="2">5.2.1.8</ecNumber>
    </recommendedName>
</protein>
<dbReference type="EMBL" id="HBGH01001877">
    <property type="protein sequence ID" value="CAD9224541.1"/>
    <property type="molecule type" value="Transcribed_RNA"/>
</dbReference>
<dbReference type="InterPro" id="IPR002130">
    <property type="entry name" value="Cyclophilin-type_PPIase_dom"/>
</dbReference>
<feature type="domain" description="PPIase cyclophilin-type" evidence="8">
    <location>
        <begin position="584"/>
        <end position="731"/>
    </location>
</feature>
<evidence type="ECO:0000256" key="1">
    <source>
        <dbReference type="ARBA" id="ARBA00000971"/>
    </source>
</evidence>
<dbReference type="PRINTS" id="PR00153">
    <property type="entry name" value="CSAPPISMRASE"/>
</dbReference>
<dbReference type="EC" id="5.2.1.8" evidence="2"/>
<evidence type="ECO:0000256" key="6">
    <source>
        <dbReference type="ARBA" id="ARBA00023235"/>
    </source>
</evidence>
<keyword evidence="4" id="KW-0677">Repeat</keyword>
<feature type="compositionally biased region" description="Acidic residues" evidence="7">
    <location>
        <begin position="1"/>
        <end position="13"/>
    </location>
</feature>
<keyword evidence="3" id="KW-0853">WD repeat</keyword>
<keyword evidence="6" id="KW-0413">Isomerase</keyword>
<dbReference type="GO" id="GO:0005634">
    <property type="term" value="C:nucleus"/>
    <property type="evidence" value="ECO:0007669"/>
    <property type="project" value="UniProtKB-ARBA"/>
</dbReference>
<dbReference type="SMART" id="SM00320">
    <property type="entry name" value="WD40"/>
    <property type="match status" value="3"/>
</dbReference>
<evidence type="ECO:0000256" key="4">
    <source>
        <dbReference type="ARBA" id="ARBA00022737"/>
    </source>
</evidence>
<dbReference type="Pfam" id="PF00400">
    <property type="entry name" value="WD40"/>
    <property type="match status" value="2"/>
</dbReference>
<feature type="region of interest" description="Disordered" evidence="7">
    <location>
        <begin position="113"/>
        <end position="143"/>
    </location>
</feature>
<keyword evidence="5" id="KW-0697">Rotamase</keyword>
<evidence type="ECO:0000256" key="7">
    <source>
        <dbReference type="SAM" id="MobiDB-lite"/>
    </source>
</evidence>
<dbReference type="PROSITE" id="PS50072">
    <property type="entry name" value="CSA_PPIASE_2"/>
    <property type="match status" value="1"/>
</dbReference>
<evidence type="ECO:0000256" key="5">
    <source>
        <dbReference type="ARBA" id="ARBA00023110"/>
    </source>
</evidence>
<dbReference type="SUPFAM" id="SSF50978">
    <property type="entry name" value="WD40 repeat-like"/>
    <property type="match status" value="1"/>
</dbReference>
<gene>
    <name evidence="9" type="ORF">CCAE0312_LOCUS988</name>
</gene>
<dbReference type="Gene3D" id="2.130.10.10">
    <property type="entry name" value="YVTN repeat-like/Quinoprotein amine dehydrogenase"/>
    <property type="match status" value="1"/>
</dbReference>
<dbReference type="InterPro" id="IPR020892">
    <property type="entry name" value="Cyclophilin-type_PPIase_CS"/>
</dbReference>
<sequence>MTTEDESSNDEEYGPAIPLPVDVTGKVDIADEQGGEKVGQFGEVRDTTREICDVDGIDEHDDHNGGDGDHGGESDGRVGDDASRLDARLDNGGAEGKEAGEELGFRAVVPHVNDGSEVHRNGGGRIRKDISDTSARGPTKRPRREVDLERMQLDELPSARLYERSFMHQSVVTHVVSANRPGFIITASCDGVVKFWKKTETGIEFVKRFNAHLGPVTSLVLSSDDFMVASLSKSVKSVCVFDVIAFDLIRSFSLEFVPSIFQWVHGRDSPRQLLAIAHDDAPQVDLFRVLEDALVWKSFSSIHEHPLSLMIYNEVYDTIVSTDTKGFIEYWSTEAEALHPEVKFKFKIETDLFEFVAAGTRPISLDVSPDGKHFACLSLDRHLRIFNFLTGKMETKINLTLDELKKSQEEGQVRGLPESDSLDPGDYGRRVAREKVLDTLIEQQAETLSRPNAIFDTSGRFVLFATMFGIQILSLHTNQIVRALGAGESAERFMRLAIFQPGATADLHMKSKATPDPTIFATSVDKSRFYLFSKREPEDGPRGGGRDVFNEKPRRTAEDGSLLSKGVVAAHEVKSNLPRSVTLHTSLGDIHITLFGSECPRTVENFTTHGKNQYYAGVVFHRVIKNFMIQTGDPSGDGTGGSSIWDREFEDEIRRHLKHDRPGTVSMANSGKDTNGSQFFITTVACPWLDGKHTVFGRVSKGMEVVSAIENVKCDKRDRPLTEIRILSTSVLE</sequence>
<feature type="region of interest" description="Disordered" evidence="7">
    <location>
        <begin position="534"/>
        <end position="556"/>
    </location>
</feature>
<feature type="compositionally biased region" description="Basic and acidic residues" evidence="7">
    <location>
        <begin position="114"/>
        <end position="131"/>
    </location>
</feature>
<evidence type="ECO:0000313" key="9">
    <source>
        <dbReference type="EMBL" id="CAD9224541.1"/>
    </source>
</evidence>
<proteinExistence type="predicted"/>
<dbReference type="SUPFAM" id="SSF50891">
    <property type="entry name" value="Cyclophilin-like"/>
    <property type="match status" value="1"/>
</dbReference>
<dbReference type="PROSITE" id="PS00170">
    <property type="entry name" value="CSA_PPIASE_1"/>
    <property type="match status" value="1"/>
</dbReference>
<dbReference type="InterPro" id="IPR029000">
    <property type="entry name" value="Cyclophilin-like_dom_sf"/>
</dbReference>
<evidence type="ECO:0000256" key="2">
    <source>
        <dbReference type="ARBA" id="ARBA00013194"/>
    </source>
</evidence>
<dbReference type="InterPro" id="IPR015943">
    <property type="entry name" value="WD40/YVTN_repeat-like_dom_sf"/>
</dbReference>
<dbReference type="InterPro" id="IPR044666">
    <property type="entry name" value="Cyclophilin_A-like"/>
</dbReference>
<dbReference type="InterPro" id="IPR001680">
    <property type="entry name" value="WD40_rpt"/>
</dbReference>